<dbReference type="Proteomes" id="UP001168528">
    <property type="component" value="Unassembled WGS sequence"/>
</dbReference>
<name>A0ABT8R609_9BACT</name>
<protein>
    <recommendedName>
        <fullName evidence="3">ASCH domain-containing protein</fullName>
    </recommendedName>
</protein>
<dbReference type="RefSeq" id="WP_302037513.1">
    <property type="nucleotide sequence ID" value="NZ_JAUKPO010000005.1"/>
</dbReference>
<reference evidence="1" key="1">
    <citation type="submission" date="2023-07" db="EMBL/GenBank/DDBJ databases">
        <title>The genome sequence of Rhodocytophaga aerolata KACC 12507.</title>
        <authorList>
            <person name="Zhang X."/>
        </authorList>
    </citation>
    <scope>NUCLEOTIDE SEQUENCE</scope>
    <source>
        <strain evidence="1">KACC 12507</strain>
    </source>
</reference>
<dbReference type="EMBL" id="JAUKPO010000005">
    <property type="protein sequence ID" value="MDO1446708.1"/>
    <property type="molecule type" value="Genomic_DNA"/>
</dbReference>
<accession>A0ABT8R609</accession>
<gene>
    <name evidence="1" type="ORF">Q0590_10625</name>
</gene>
<comment type="caution">
    <text evidence="1">The sequence shown here is derived from an EMBL/GenBank/DDBJ whole genome shotgun (WGS) entry which is preliminary data.</text>
</comment>
<keyword evidence="2" id="KW-1185">Reference proteome</keyword>
<evidence type="ECO:0000313" key="2">
    <source>
        <dbReference type="Proteomes" id="UP001168528"/>
    </source>
</evidence>
<proteinExistence type="predicted"/>
<organism evidence="1 2">
    <name type="scientific">Rhodocytophaga aerolata</name>
    <dbReference type="NCBI Taxonomy" id="455078"/>
    <lineage>
        <taxon>Bacteria</taxon>
        <taxon>Pseudomonadati</taxon>
        <taxon>Bacteroidota</taxon>
        <taxon>Cytophagia</taxon>
        <taxon>Cytophagales</taxon>
        <taxon>Rhodocytophagaceae</taxon>
        <taxon>Rhodocytophaga</taxon>
    </lineage>
</organism>
<evidence type="ECO:0008006" key="3">
    <source>
        <dbReference type="Google" id="ProtNLM"/>
    </source>
</evidence>
<evidence type="ECO:0000313" key="1">
    <source>
        <dbReference type="EMBL" id="MDO1446708.1"/>
    </source>
</evidence>
<sequence length="108" mass="12436">MKYQPTINYPETLDKKVTIKQSNLLTNTRQRLVGGHVEFSVQDETYVHFFTSAQELEEIAYYMQIGKPLTGLRKFIAKNYAPAHQKDTSGDAYIIIWNYEFDVAPAGE</sequence>